<name>A0A0H1R3Z0_9HYPH</name>
<gene>
    <name evidence="1" type="ORF">AA309_29135</name>
</gene>
<comment type="caution">
    <text evidence="1">The sequence shown here is derived from an EMBL/GenBank/DDBJ whole genome shotgun (WGS) entry which is preliminary data.</text>
</comment>
<protein>
    <submittedName>
        <fullName evidence="1">Uncharacterized protein</fullName>
    </submittedName>
</protein>
<accession>A0A0H1R3Z0</accession>
<evidence type="ECO:0000313" key="1">
    <source>
        <dbReference type="EMBL" id="KLK89818.1"/>
    </source>
</evidence>
<dbReference type="RefSeq" id="WP_047192526.1">
    <property type="nucleotide sequence ID" value="NZ_LCYG01000117.1"/>
</dbReference>
<sequence>MISGQMLAQQSADFCGTLPSSDLRAEEIEQRIIRAYIRLVFEAEKTIGFRTVTVTRLGPLEVRLTEMLENNSDPSMPSLWLEVSSLQHPSPIDGYGMSDFDDSEITAAAEFIIEAARSAESQDFSLRFSRKSE</sequence>
<dbReference type="AlphaFoldDB" id="A0A0H1R3Z0"/>
<evidence type="ECO:0000313" key="2">
    <source>
        <dbReference type="Proteomes" id="UP000035489"/>
    </source>
</evidence>
<proteinExistence type="predicted"/>
<dbReference type="Proteomes" id="UP000035489">
    <property type="component" value="Unassembled WGS sequence"/>
</dbReference>
<dbReference type="EMBL" id="LCYG01000117">
    <property type="protein sequence ID" value="KLK89818.1"/>
    <property type="molecule type" value="Genomic_DNA"/>
</dbReference>
<organism evidence="1 2">
    <name type="scientific">Microvirga vignae</name>
    <dbReference type="NCBI Taxonomy" id="1225564"/>
    <lineage>
        <taxon>Bacteria</taxon>
        <taxon>Pseudomonadati</taxon>
        <taxon>Pseudomonadota</taxon>
        <taxon>Alphaproteobacteria</taxon>
        <taxon>Hyphomicrobiales</taxon>
        <taxon>Methylobacteriaceae</taxon>
        <taxon>Microvirga</taxon>
    </lineage>
</organism>
<dbReference type="PATRIC" id="fig|1225564.3.peg.495"/>
<keyword evidence="2" id="KW-1185">Reference proteome</keyword>
<reference evidence="1 2" key="1">
    <citation type="submission" date="2015-05" db="EMBL/GenBank/DDBJ databases">
        <title>Draft genome sequence of Microvirga vignae strain BR3299, a novel nitrogen fixing bacteria isolated from Brazil semi-aired region.</title>
        <authorList>
            <person name="Zilli J.E."/>
            <person name="Passos S.R."/>
            <person name="Leite J."/>
            <person name="Baldani J.I."/>
            <person name="Xavier G.R."/>
            <person name="Rumjaneck N.G."/>
            <person name="Simoes-Araujo J.L."/>
        </authorList>
    </citation>
    <scope>NUCLEOTIDE SEQUENCE [LARGE SCALE GENOMIC DNA]</scope>
    <source>
        <strain evidence="1 2">BR3299</strain>
    </source>
</reference>